<dbReference type="SUPFAM" id="SSF46689">
    <property type="entry name" value="Homeodomain-like"/>
    <property type="match status" value="1"/>
</dbReference>
<evidence type="ECO:0000259" key="4">
    <source>
        <dbReference type="PROSITE" id="PS50977"/>
    </source>
</evidence>
<dbReference type="Gene3D" id="1.10.357.10">
    <property type="entry name" value="Tetracycline Repressor, domain 2"/>
    <property type="match status" value="1"/>
</dbReference>
<reference evidence="5 6" key="1">
    <citation type="journal article" date="2003" name="Int. J. Syst. Evol. Microbiol.">
        <title>Virgibacillus carmonensis sp. nov., Virgibacillus necropolis sp. nov. and Virgibacillus picturae sp. nov., three novel species isolated from deteriorated mural paintings, transfer of the species of the genus salibacillus to Virgibacillus, as Virgibacillus marismortui comb. nov. and Virgibacillus salexigens comb. nov., and emended description of the genus Virgibacillus.</title>
        <authorList>
            <person name="Heyrman J."/>
            <person name="Logan N.A."/>
            <person name="Busse H.J."/>
            <person name="Balcaen A."/>
            <person name="Lebbe L."/>
            <person name="Rodriguez-Diaz M."/>
            <person name="Swings J."/>
            <person name="De Vos P."/>
        </authorList>
    </citation>
    <scope>NUCLEOTIDE SEQUENCE [LARGE SCALE GENOMIC DNA]</scope>
    <source>
        <strain evidence="5 6">LMG 19488</strain>
    </source>
</reference>
<dbReference type="InterPro" id="IPR001647">
    <property type="entry name" value="HTH_TetR"/>
</dbReference>
<keyword evidence="2 3" id="KW-0238">DNA-binding</keyword>
<dbReference type="PROSITE" id="PS50977">
    <property type="entry name" value="HTH_TETR_2"/>
    <property type="match status" value="1"/>
</dbReference>
<evidence type="ECO:0000256" key="3">
    <source>
        <dbReference type="PROSITE-ProRule" id="PRU00335"/>
    </source>
</evidence>
<name>A0A221MCH5_9BACI</name>
<dbReference type="GO" id="GO:0003677">
    <property type="term" value="F:DNA binding"/>
    <property type="evidence" value="ECO:0007669"/>
    <property type="project" value="UniProtKB-UniRule"/>
</dbReference>
<proteinExistence type="predicted"/>
<dbReference type="Proteomes" id="UP000204391">
    <property type="component" value="Chromosome"/>
</dbReference>
<dbReference type="EMBL" id="CP022437">
    <property type="protein sequence ID" value="ASN05334.1"/>
    <property type="molecule type" value="Genomic_DNA"/>
</dbReference>
<organism evidence="5 6">
    <name type="scientific">Virgibacillus necropolis</name>
    <dbReference type="NCBI Taxonomy" id="163877"/>
    <lineage>
        <taxon>Bacteria</taxon>
        <taxon>Bacillati</taxon>
        <taxon>Bacillota</taxon>
        <taxon>Bacilli</taxon>
        <taxon>Bacillales</taxon>
        <taxon>Bacillaceae</taxon>
        <taxon>Virgibacillus</taxon>
    </lineage>
</organism>
<dbReference type="KEGG" id="vne:CFK40_10065"/>
<dbReference type="PRINTS" id="PR00455">
    <property type="entry name" value="HTHTETR"/>
</dbReference>
<sequence length="189" mass="22216">MKNELTKQSILLFEKKGFNQTSIQDIVNALDVTKGTFYYYFASKEQLLMDIHHDYITNLLKRQYGILDDEHLTQKEKLMKIIHLLITDIADQGPSARVFFREIRYLSDENIETIKQKRNQFRLNIQKVIEEGSKLGEFHNELRADMLSFGILGVTNWSYNWYKTNGEVSPDELTKIYADMILTGIAKRR</sequence>
<dbReference type="PANTHER" id="PTHR43479:SF11">
    <property type="entry name" value="ACREF_ENVCD OPERON REPRESSOR-RELATED"/>
    <property type="match status" value="1"/>
</dbReference>
<dbReference type="RefSeq" id="WP_089532184.1">
    <property type="nucleotide sequence ID" value="NZ_CP022437.1"/>
</dbReference>
<feature type="DNA-binding region" description="H-T-H motif" evidence="3">
    <location>
        <begin position="22"/>
        <end position="41"/>
    </location>
</feature>
<feature type="domain" description="HTH tetR-type" evidence="4">
    <location>
        <begin position="1"/>
        <end position="59"/>
    </location>
</feature>
<dbReference type="InterPro" id="IPR041490">
    <property type="entry name" value="KstR2_TetR_C"/>
</dbReference>
<dbReference type="Gene3D" id="1.10.10.60">
    <property type="entry name" value="Homeodomain-like"/>
    <property type="match status" value="1"/>
</dbReference>
<keyword evidence="6" id="KW-1185">Reference proteome</keyword>
<evidence type="ECO:0000256" key="2">
    <source>
        <dbReference type="ARBA" id="ARBA00023125"/>
    </source>
</evidence>
<dbReference type="InterPro" id="IPR023772">
    <property type="entry name" value="DNA-bd_HTH_TetR-type_CS"/>
</dbReference>
<keyword evidence="1" id="KW-0678">Repressor</keyword>
<dbReference type="AlphaFoldDB" id="A0A221MCH5"/>
<dbReference type="InterPro" id="IPR009057">
    <property type="entry name" value="Homeodomain-like_sf"/>
</dbReference>
<dbReference type="SUPFAM" id="SSF48498">
    <property type="entry name" value="Tetracyclin repressor-like, C-terminal domain"/>
    <property type="match status" value="1"/>
</dbReference>
<evidence type="ECO:0000256" key="1">
    <source>
        <dbReference type="ARBA" id="ARBA00022491"/>
    </source>
</evidence>
<dbReference type="OrthoDB" id="9814200at2"/>
<dbReference type="PANTHER" id="PTHR43479">
    <property type="entry name" value="ACREF/ENVCD OPERON REPRESSOR-RELATED"/>
    <property type="match status" value="1"/>
</dbReference>
<evidence type="ECO:0000313" key="6">
    <source>
        <dbReference type="Proteomes" id="UP000204391"/>
    </source>
</evidence>
<dbReference type="InterPro" id="IPR050624">
    <property type="entry name" value="HTH-type_Tx_Regulator"/>
</dbReference>
<gene>
    <name evidence="5" type="ORF">CFK40_10065</name>
</gene>
<dbReference type="Pfam" id="PF17932">
    <property type="entry name" value="TetR_C_24"/>
    <property type="match status" value="1"/>
</dbReference>
<accession>A0A221MCH5</accession>
<dbReference type="InterPro" id="IPR036271">
    <property type="entry name" value="Tet_transcr_reg_TetR-rel_C_sf"/>
</dbReference>
<dbReference type="PROSITE" id="PS01081">
    <property type="entry name" value="HTH_TETR_1"/>
    <property type="match status" value="1"/>
</dbReference>
<evidence type="ECO:0000313" key="5">
    <source>
        <dbReference type="EMBL" id="ASN05334.1"/>
    </source>
</evidence>
<dbReference type="Pfam" id="PF00440">
    <property type="entry name" value="TetR_N"/>
    <property type="match status" value="1"/>
</dbReference>
<protein>
    <submittedName>
        <fullName evidence="5">TetR family transcriptional regulator</fullName>
    </submittedName>
</protein>